<evidence type="ECO:0000313" key="3">
    <source>
        <dbReference type="Proteomes" id="UP000177451"/>
    </source>
</evidence>
<gene>
    <name evidence="2" type="ORF">A2Z53_00675</name>
</gene>
<organism evidence="2 3">
    <name type="scientific">Candidatus Giovannonibacteria bacterium RIFCSPHIGHO2_02_42_15</name>
    <dbReference type="NCBI Taxonomy" id="1798329"/>
    <lineage>
        <taxon>Bacteria</taxon>
        <taxon>Candidatus Giovannoniibacteriota</taxon>
    </lineage>
</organism>
<dbReference type="AlphaFoldDB" id="A0A1F5VNS7"/>
<accession>A0A1F5VNS7</accession>
<proteinExistence type="predicted"/>
<dbReference type="EMBL" id="MFHH01000025">
    <property type="protein sequence ID" value="OGF65062.1"/>
    <property type="molecule type" value="Genomic_DNA"/>
</dbReference>
<protein>
    <submittedName>
        <fullName evidence="2">Uncharacterized protein</fullName>
    </submittedName>
</protein>
<comment type="caution">
    <text evidence="2">The sequence shown here is derived from an EMBL/GenBank/DDBJ whole genome shotgun (WGS) entry which is preliminary data.</text>
</comment>
<keyword evidence="1" id="KW-0732">Signal</keyword>
<reference evidence="2 3" key="1">
    <citation type="journal article" date="2016" name="Nat. Commun.">
        <title>Thousands of microbial genomes shed light on interconnected biogeochemical processes in an aquifer system.</title>
        <authorList>
            <person name="Anantharaman K."/>
            <person name="Brown C.T."/>
            <person name="Hug L.A."/>
            <person name="Sharon I."/>
            <person name="Castelle C.J."/>
            <person name="Probst A.J."/>
            <person name="Thomas B.C."/>
            <person name="Singh A."/>
            <person name="Wilkins M.J."/>
            <person name="Karaoz U."/>
            <person name="Brodie E.L."/>
            <person name="Williams K.H."/>
            <person name="Hubbard S.S."/>
            <person name="Banfield J.F."/>
        </authorList>
    </citation>
    <scope>NUCLEOTIDE SEQUENCE [LARGE SCALE GENOMIC DNA]</scope>
</reference>
<name>A0A1F5VNS7_9BACT</name>
<feature type="signal peptide" evidence="1">
    <location>
        <begin position="1"/>
        <end position="18"/>
    </location>
</feature>
<evidence type="ECO:0000313" key="2">
    <source>
        <dbReference type="EMBL" id="OGF65062.1"/>
    </source>
</evidence>
<sequence length="323" mass="34763">MKRIFISILILAPLLAFAQFSDAGAGATIRISPSLPNPLSQTKASLIYDGFDLTKASIRWTLNNKTIKSGTGAKDVTFQVGPAGSDNRLSVFAASLDGEEIEAAINIVPSVIDILMESSSYVPKWYKGGSLTTQGSKVKIVAIPHFTEGSKAVKPENLIYKWSIDNQYRASLSGKGRRSLVYPSPMALAGKTNISVVIENDSGAISEQASVSIINKKPQILFYEKRGDEGEITSKAFKILEIAPGTATKLQAEPFYMNFSSINDLTFDWNLDGAPSGADDGEPNAFTITTLPEAKGNHSVGVLISNIKNALDRAEGFLRINVK</sequence>
<evidence type="ECO:0000256" key="1">
    <source>
        <dbReference type="SAM" id="SignalP"/>
    </source>
</evidence>
<feature type="chain" id="PRO_5009522054" evidence="1">
    <location>
        <begin position="19"/>
        <end position="323"/>
    </location>
</feature>
<dbReference type="Proteomes" id="UP000177451">
    <property type="component" value="Unassembled WGS sequence"/>
</dbReference>